<feature type="chain" id="PRO_5018293244" evidence="11">
    <location>
        <begin position="17"/>
        <end position="300"/>
    </location>
</feature>
<keyword evidence="7" id="KW-1015">Disulfide bond</keyword>
<keyword evidence="4 13" id="KW-0378">Hydrolase</keyword>
<keyword evidence="14" id="KW-1185">Reference proteome</keyword>
<dbReference type="GO" id="GO:0004806">
    <property type="term" value="F:triacylglycerol lipase activity"/>
    <property type="evidence" value="ECO:0007669"/>
    <property type="project" value="UniProtKB-EC"/>
</dbReference>
<evidence type="ECO:0000256" key="6">
    <source>
        <dbReference type="ARBA" id="ARBA00023098"/>
    </source>
</evidence>
<dbReference type="PANTHER" id="PTHR45856">
    <property type="entry name" value="ALPHA/BETA-HYDROLASES SUPERFAMILY PROTEIN"/>
    <property type="match status" value="1"/>
</dbReference>
<gene>
    <name evidence="13" type="primary">LIP_1</name>
    <name evidence="13" type="ORF">DNF11_3492</name>
</gene>
<keyword evidence="3 11" id="KW-0732">Signal</keyword>
<dbReference type="Pfam" id="PF01764">
    <property type="entry name" value="Lipase_3"/>
    <property type="match status" value="1"/>
</dbReference>
<keyword evidence="2" id="KW-0964">Secreted</keyword>
<comment type="catalytic activity">
    <reaction evidence="10">
        <text>a monoacylglycerol + H2O = glycerol + a fatty acid + H(+)</text>
        <dbReference type="Rhea" id="RHEA:15245"/>
        <dbReference type="ChEBI" id="CHEBI:15377"/>
        <dbReference type="ChEBI" id="CHEBI:15378"/>
        <dbReference type="ChEBI" id="CHEBI:17408"/>
        <dbReference type="ChEBI" id="CHEBI:17754"/>
        <dbReference type="ChEBI" id="CHEBI:28868"/>
    </reaction>
</comment>
<dbReference type="ESTHER" id="9basi-a0a3g2saq7">
    <property type="family name" value="Lipase_3"/>
</dbReference>
<dbReference type="GO" id="GO:0005576">
    <property type="term" value="C:extracellular region"/>
    <property type="evidence" value="ECO:0007669"/>
    <property type="project" value="UniProtKB-SubCell"/>
</dbReference>
<dbReference type="InterPro" id="IPR029058">
    <property type="entry name" value="AB_hydrolase_fold"/>
</dbReference>
<dbReference type="VEuPathDB" id="FungiDB:DNF11_3492"/>
<evidence type="ECO:0000313" key="13">
    <source>
        <dbReference type="EMBL" id="AYO44442.1"/>
    </source>
</evidence>
<evidence type="ECO:0000256" key="9">
    <source>
        <dbReference type="ARBA" id="ARBA00047591"/>
    </source>
</evidence>
<dbReference type="AlphaFoldDB" id="A0A3G2SAQ7"/>
<dbReference type="Proteomes" id="UP000269793">
    <property type="component" value="Chromosome VII"/>
</dbReference>
<sequence length="300" mass="33009">MRFLAFLLCLIPLALCIIEPRGIDGPTSHEAPTDLPIDWHILSQAAGMAHEPYCLFGDIGDRVGDAEVLWSKGHGVVIQRVKIFHSKSLGVTVSFEGTTASLLSILHDVNAALIDPPKEVAPAYCEGVKLFAGFSNAYMELRDEVYEQIVKFQKQFNDKRVTTTGHSLGAAMAVLAAMDLNKRLDDGIYRSFAFGMPRTGNGAFANDVDKKIGGRFFYIVNGRDWVPRVLPRELGFQHPSGQIWINPPSTTHWKYYPGQENHYGANSEDPILTFDDHHGIYFHTGLGHGPGKCPASVGTA</sequence>
<evidence type="ECO:0000256" key="2">
    <source>
        <dbReference type="ARBA" id="ARBA00022525"/>
    </source>
</evidence>
<evidence type="ECO:0000256" key="3">
    <source>
        <dbReference type="ARBA" id="ARBA00022729"/>
    </source>
</evidence>
<feature type="domain" description="Fungal lipase-type" evidence="12">
    <location>
        <begin position="93"/>
        <end position="231"/>
    </location>
</feature>
<evidence type="ECO:0000256" key="7">
    <source>
        <dbReference type="ARBA" id="ARBA00023157"/>
    </source>
</evidence>
<evidence type="ECO:0000256" key="10">
    <source>
        <dbReference type="ARBA" id="ARBA00048461"/>
    </source>
</evidence>
<dbReference type="PANTHER" id="PTHR45856:SF24">
    <property type="entry name" value="FUNGAL LIPASE-LIKE DOMAIN-CONTAINING PROTEIN"/>
    <property type="match status" value="1"/>
</dbReference>
<proteinExistence type="inferred from homology"/>
<keyword evidence="6" id="KW-0443">Lipid metabolism</keyword>
<evidence type="ECO:0000256" key="1">
    <source>
        <dbReference type="ARBA" id="ARBA00004613"/>
    </source>
</evidence>
<evidence type="ECO:0000256" key="8">
    <source>
        <dbReference type="ARBA" id="ARBA00043996"/>
    </source>
</evidence>
<dbReference type="GO" id="GO:0120516">
    <property type="term" value="F:diacylglycerol lipase activity"/>
    <property type="evidence" value="ECO:0007669"/>
    <property type="project" value="RHEA"/>
</dbReference>
<dbReference type="EC" id="3.1.1.3" evidence="13"/>
<name>A0A3G2SAQ7_MALR7</name>
<dbReference type="EMBL" id="CP033154">
    <property type="protein sequence ID" value="AYO44442.1"/>
    <property type="molecule type" value="Genomic_DNA"/>
</dbReference>
<comment type="similarity">
    <text evidence="8">Belongs to the AB hydrolase superfamily. Lipase family. Class 3 subfamily.</text>
</comment>
<dbReference type="Gene3D" id="3.40.50.1820">
    <property type="entry name" value="alpha/beta hydrolase"/>
    <property type="match status" value="1"/>
</dbReference>
<comment type="subcellular location">
    <subcellularLocation>
        <location evidence="1">Secreted</location>
    </subcellularLocation>
</comment>
<comment type="catalytic activity">
    <reaction evidence="9">
        <text>a diacylglycerol + H2O = a monoacylglycerol + a fatty acid + H(+)</text>
        <dbReference type="Rhea" id="RHEA:32731"/>
        <dbReference type="ChEBI" id="CHEBI:15377"/>
        <dbReference type="ChEBI" id="CHEBI:15378"/>
        <dbReference type="ChEBI" id="CHEBI:17408"/>
        <dbReference type="ChEBI" id="CHEBI:18035"/>
        <dbReference type="ChEBI" id="CHEBI:28868"/>
    </reaction>
</comment>
<evidence type="ECO:0000256" key="5">
    <source>
        <dbReference type="ARBA" id="ARBA00022963"/>
    </source>
</evidence>
<feature type="signal peptide" evidence="11">
    <location>
        <begin position="1"/>
        <end position="16"/>
    </location>
</feature>
<dbReference type="InterPro" id="IPR002921">
    <property type="entry name" value="Fungal_lipase-type"/>
</dbReference>
<accession>A0A3G2SAQ7</accession>
<protein>
    <submittedName>
        <fullName evidence="13">Lipase</fullName>
        <ecNumber evidence="13">3.1.1.3</ecNumber>
    </submittedName>
</protein>
<dbReference type="SUPFAM" id="SSF53474">
    <property type="entry name" value="alpha/beta-Hydrolases"/>
    <property type="match status" value="1"/>
</dbReference>
<dbReference type="GO" id="GO:0047372">
    <property type="term" value="F:monoacylglycerol lipase activity"/>
    <property type="evidence" value="ECO:0007669"/>
    <property type="project" value="RHEA"/>
</dbReference>
<evidence type="ECO:0000256" key="4">
    <source>
        <dbReference type="ARBA" id="ARBA00022801"/>
    </source>
</evidence>
<dbReference type="CDD" id="cd00519">
    <property type="entry name" value="Lipase_3"/>
    <property type="match status" value="1"/>
</dbReference>
<evidence type="ECO:0000259" key="12">
    <source>
        <dbReference type="Pfam" id="PF01764"/>
    </source>
</evidence>
<keyword evidence="5" id="KW-0442">Lipid degradation</keyword>
<organism evidence="13 14">
    <name type="scientific">Malassezia restricta (strain ATCC 96810 / NBRC 103918 / CBS 7877)</name>
    <name type="common">Seborrheic dermatitis infection agent</name>
    <dbReference type="NCBI Taxonomy" id="425264"/>
    <lineage>
        <taxon>Eukaryota</taxon>
        <taxon>Fungi</taxon>
        <taxon>Dikarya</taxon>
        <taxon>Basidiomycota</taxon>
        <taxon>Ustilaginomycotina</taxon>
        <taxon>Malasseziomycetes</taxon>
        <taxon>Malasseziales</taxon>
        <taxon>Malasseziaceae</taxon>
        <taxon>Malassezia</taxon>
    </lineage>
</organism>
<dbReference type="OrthoDB" id="426718at2759"/>
<reference evidence="13 14" key="1">
    <citation type="submission" date="2018-10" db="EMBL/GenBank/DDBJ databases">
        <title>Complete genome sequence of Malassezia restricta CBS 7877.</title>
        <authorList>
            <person name="Morand S.C."/>
            <person name="Bertignac M."/>
            <person name="Iltis A."/>
            <person name="Kolder I."/>
            <person name="Pirovano W."/>
            <person name="Jourdain R."/>
            <person name="Clavaud C."/>
        </authorList>
    </citation>
    <scope>NUCLEOTIDE SEQUENCE [LARGE SCALE GENOMIC DNA]</scope>
    <source>
        <strain evidence="13 14">CBS 7877</strain>
    </source>
</reference>
<evidence type="ECO:0000256" key="11">
    <source>
        <dbReference type="SAM" id="SignalP"/>
    </source>
</evidence>
<evidence type="ECO:0000313" key="14">
    <source>
        <dbReference type="Proteomes" id="UP000269793"/>
    </source>
</evidence>
<dbReference type="GO" id="GO:0016042">
    <property type="term" value="P:lipid catabolic process"/>
    <property type="evidence" value="ECO:0007669"/>
    <property type="project" value="UniProtKB-KW"/>
</dbReference>
<dbReference type="InterPro" id="IPR051218">
    <property type="entry name" value="Sec_MonoDiacylglyc_Lipase"/>
</dbReference>